<evidence type="ECO:0000256" key="1">
    <source>
        <dbReference type="SAM" id="MobiDB-lite"/>
    </source>
</evidence>
<evidence type="ECO:0000313" key="3">
    <source>
        <dbReference type="WBParaSite" id="nRc.2.0.1.t16733-RA"/>
    </source>
</evidence>
<dbReference type="Proteomes" id="UP000887565">
    <property type="component" value="Unplaced"/>
</dbReference>
<proteinExistence type="predicted"/>
<feature type="region of interest" description="Disordered" evidence="1">
    <location>
        <begin position="1"/>
        <end position="53"/>
    </location>
</feature>
<evidence type="ECO:0000313" key="2">
    <source>
        <dbReference type="Proteomes" id="UP000887565"/>
    </source>
</evidence>
<protein>
    <submittedName>
        <fullName evidence="3">Uncharacterized protein</fullName>
    </submittedName>
</protein>
<feature type="region of interest" description="Disordered" evidence="1">
    <location>
        <begin position="73"/>
        <end position="142"/>
    </location>
</feature>
<reference evidence="3" key="1">
    <citation type="submission" date="2022-11" db="UniProtKB">
        <authorList>
            <consortium name="WormBaseParasite"/>
        </authorList>
    </citation>
    <scope>IDENTIFICATION</scope>
</reference>
<feature type="compositionally biased region" description="Polar residues" evidence="1">
    <location>
        <begin position="8"/>
        <end position="19"/>
    </location>
</feature>
<accession>A0A915IRA1</accession>
<feature type="compositionally biased region" description="Polar residues" evidence="1">
    <location>
        <begin position="124"/>
        <end position="142"/>
    </location>
</feature>
<dbReference type="WBParaSite" id="nRc.2.0.1.t16733-RA">
    <property type="protein sequence ID" value="nRc.2.0.1.t16733-RA"/>
    <property type="gene ID" value="nRc.2.0.1.g16733"/>
</dbReference>
<dbReference type="AlphaFoldDB" id="A0A915IRA1"/>
<sequence>MRTEDQTQKFTPIRKTNNAIEMKKTFPGPASSVSSASNPLPPGGTSLKIPKTSNEFSSNWKSILTVVKQSDQQAKVKRSSLWKDGSTKKTKKAKLQSKSVEASCSVRETRRSVNECCGSESLPKASTNSEIPAKSNNETSST</sequence>
<organism evidence="2 3">
    <name type="scientific">Romanomermis culicivorax</name>
    <name type="common">Nematode worm</name>
    <dbReference type="NCBI Taxonomy" id="13658"/>
    <lineage>
        <taxon>Eukaryota</taxon>
        <taxon>Metazoa</taxon>
        <taxon>Ecdysozoa</taxon>
        <taxon>Nematoda</taxon>
        <taxon>Enoplea</taxon>
        <taxon>Dorylaimia</taxon>
        <taxon>Mermithida</taxon>
        <taxon>Mermithoidea</taxon>
        <taxon>Mermithidae</taxon>
        <taxon>Romanomermis</taxon>
    </lineage>
</organism>
<keyword evidence="2" id="KW-1185">Reference proteome</keyword>
<name>A0A915IRA1_ROMCU</name>